<dbReference type="AlphaFoldDB" id="A0A0P0YS96"/>
<accession>A0A0P0YS96</accession>
<reference evidence="3" key="2">
    <citation type="journal article" date="2015" name="Sci. Rep.">
        <title>Genetic analysis of capsular polysaccharide synthesis gene clusters in 79 capsular types of Klebsiella spp.</title>
        <authorList>
            <person name="Pan Y.J."/>
            <person name="Lin T.L."/>
            <person name="Chen C.T."/>
            <person name="Chen Y.Y."/>
            <person name="Hsieh P.F."/>
            <person name="Hsu C.R."/>
            <person name="Wu M.C."/>
            <person name="Wang J.T."/>
        </authorList>
    </citation>
    <scope>NUCLEOTIDE SEQUENCE</scope>
    <source>
        <strain evidence="3">MGH 78578</strain>
    </source>
</reference>
<dbReference type="PANTHER" id="PTHR45947:SF3">
    <property type="entry name" value="SULFOQUINOVOSYL TRANSFERASE SQD2"/>
    <property type="match status" value="1"/>
</dbReference>
<protein>
    <submittedName>
        <fullName evidence="3">Possible glycosyltransferase</fullName>
    </submittedName>
</protein>
<dbReference type="CDD" id="cd03801">
    <property type="entry name" value="GT4_PimA-like"/>
    <property type="match status" value="1"/>
</dbReference>
<sequence>MRKIKILYVLPDMSNAGPINMCLSLVREIDNRKYDISIFSLGGGHLVNEFSKYGRVAIFSRKNFLTFAYQVRKEKFDIIHSHCIIADIFLSLSFPKASLFTTLHNYLDQDSIFRRGKFIGGLLYLVQKKCISRFTKVACSNSVKLYCERELGMFKINSISNGVDDLFIDLRLKDNDKCCDFYYLGSLNNRKNVDFILQGFDLWSKGKNTRLHIIGDGENRKHLEKKFESENICFYGKINNPISKLTEFDCFVSASKAEGMPLALLESLSIGNVFICSDIDPHKEVYEKCQETCGYLFKLDDSYEDYIQKLDEYYFSIDKNKQSKIARDVFEKNYTSAIMAKAYQDLYEEVSDIK</sequence>
<reference evidence="3" key="1">
    <citation type="submission" date="2014-04" db="EMBL/GenBank/DDBJ databases">
        <authorList>
            <person name="Harrison E."/>
        </authorList>
    </citation>
    <scope>NUCLEOTIDE SEQUENCE</scope>
    <source>
        <strain evidence="3">MGH 78578</strain>
    </source>
</reference>
<dbReference type="GO" id="GO:0016757">
    <property type="term" value="F:glycosyltransferase activity"/>
    <property type="evidence" value="ECO:0007669"/>
    <property type="project" value="InterPro"/>
</dbReference>
<dbReference type="EMBL" id="AB924589">
    <property type="protein sequence ID" value="BAT23966.1"/>
    <property type="molecule type" value="Genomic_DNA"/>
</dbReference>
<name>A0A0P0YS96_KLEPN</name>
<evidence type="ECO:0000259" key="1">
    <source>
        <dbReference type="Pfam" id="PF00534"/>
    </source>
</evidence>
<evidence type="ECO:0000259" key="2">
    <source>
        <dbReference type="Pfam" id="PF13439"/>
    </source>
</evidence>
<feature type="domain" description="Glycosyltransferase subfamily 4-like N-terminal" evidence="2">
    <location>
        <begin position="22"/>
        <end position="164"/>
    </location>
</feature>
<feature type="domain" description="Glycosyl transferase family 1" evidence="1">
    <location>
        <begin position="180"/>
        <end position="313"/>
    </location>
</feature>
<gene>
    <name evidence="3" type="primary">wcoY</name>
</gene>
<dbReference type="RefSeq" id="WP_015958708.1">
    <property type="nucleotide sequence ID" value="NZ_CABFXM010000001.1"/>
</dbReference>
<organism evidence="3">
    <name type="scientific">Klebsiella pneumoniae</name>
    <dbReference type="NCBI Taxonomy" id="573"/>
    <lineage>
        <taxon>Bacteria</taxon>
        <taxon>Pseudomonadati</taxon>
        <taxon>Pseudomonadota</taxon>
        <taxon>Gammaproteobacteria</taxon>
        <taxon>Enterobacterales</taxon>
        <taxon>Enterobacteriaceae</taxon>
        <taxon>Klebsiella/Raoultella group</taxon>
        <taxon>Klebsiella</taxon>
        <taxon>Klebsiella pneumoniae complex</taxon>
    </lineage>
</organism>
<proteinExistence type="predicted"/>
<dbReference type="InterPro" id="IPR050194">
    <property type="entry name" value="Glycosyltransferase_grp1"/>
</dbReference>
<dbReference type="InterPro" id="IPR001296">
    <property type="entry name" value="Glyco_trans_1"/>
</dbReference>
<dbReference type="Gene3D" id="3.40.50.2000">
    <property type="entry name" value="Glycogen Phosphorylase B"/>
    <property type="match status" value="2"/>
</dbReference>
<dbReference type="InterPro" id="IPR028098">
    <property type="entry name" value="Glyco_trans_4-like_N"/>
</dbReference>
<dbReference type="SUPFAM" id="SSF53756">
    <property type="entry name" value="UDP-Glycosyltransferase/glycogen phosphorylase"/>
    <property type="match status" value="1"/>
</dbReference>
<keyword evidence="3" id="KW-0808">Transferase</keyword>
<dbReference type="Pfam" id="PF13439">
    <property type="entry name" value="Glyco_transf_4"/>
    <property type="match status" value="1"/>
</dbReference>
<dbReference type="PANTHER" id="PTHR45947">
    <property type="entry name" value="SULFOQUINOVOSYL TRANSFERASE SQD2"/>
    <property type="match status" value="1"/>
</dbReference>
<evidence type="ECO:0000313" key="3">
    <source>
        <dbReference type="EMBL" id="BAT23966.1"/>
    </source>
</evidence>
<dbReference type="Pfam" id="PF00534">
    <property type="entry name" value="Glycos_transf_1"/>
    <property type="match status" value="1"/>
</dbReference>